<dbReference type="PANTHER" id="PTHR43713:SF3">
    <property type="entry name" value="GLUTAMATE-1-SEMIALDEHYDE 2,1-AMINOMUTASE 1, CHLOROPLASTIC-RELATED"/>
    <property type="match status" value="1"/>
</dbReference>
<feature type="non-terminal residue" evidence="4">
    <location>
        <position position="1"/>
    </location>
</feature>
<evidence type="ECO:0000313" key="4">
    <source>
        <dbReference type="EMBL" id="EQD73344.1"/>
    </source>
</evidence>
<protein>
    <submittedName>
        <fullName evidence="4">Glutamate-1-semialdehyde 2,1-aminomutase</fullName>
    </submittedName>
</protein>
<reference evidence="4" key="1">
    <citation type="submission" date="2013-08" db="EMBL/GenBank/DDBJ databases">
        <authorList>
            <person name="Mendez C."/>
            <person name="Richter M."/>
            <person name="Ferrer M."/>
            <person name="Sanchez J."/>
        </authorList>
    </citation>
    <scope>NUCLEOTIDE SEQUENCE</scope>
</reference>
<dbReference type="SUPFAM" id="SSF53383">
    <property type="entry name" value="PLP-dependent transferases"/>
    <property type="match status" value="1"/>
</dbReference>
<dbReference type="Pfam" id="PF00202">
    <property type="entry name" value="Aminotran_3"/>
    <property type="match status" value="1"/>
</dbReference>
<name>T1CW10_9ZZZZ</name>
<accession>T1CW10</accession>
<dbReference type="GO" id="GO:0008483">
    <property type="term" value="F:transaminase activity"/>
    <property type="evidence" value="ECO:0007669"/>
    <property type="project" value="InterPro"/>
</dbReference>
<gene>
    <name evidence="4" type="ORF">B1B_03264</name>
</gene>
<dbReference type="PANTHER" id="PTHR43713">
    <property type="entry name" value="GLUTAMATE-1-SEMIALDEHYDE 2,1-AMINOMUTASE"/>
    <property type="match status" value="1"/>
</dbReference>
<comment type="cofactor">
    <cofactor evidence="1">
        <name>pyridoxal 5'-phosphate</name>
        <dbReference type="ChEBI" id="CHEBI:597326"/>
    </cofactor>
</comment>
<organism evidence="4">
    <name type="scientific">mine drainage metagenome</name>
    <dbReference type="NCBI Taxonomy" id="410659"/>
    <lineage>
        <taxon>unclassified sequences</taxon>
        <taxon>metagenomes</taxon>
        <taxon>ecological metagenomes</taxon>
    </lineage>
</organism>
<evidence type="ECO:0000256" key="2">
    <source>
        <dbReference type="ARBA" id="ARBA00022898"/>
    </source>
</evidence>
<dbReference type="Gene3D" id="3.40.640.10">
    <property type="entry name" value="Type I PLP-dependent aspartate aminotransferase-like (Major domain)"/>
    <property type="match status" value="1"/>
</dbReference>
<comment type="caution">
    <text evidence="4">The sequence shown here is derived from an EMBL/GenBank/DDBJ whole genome shotgun (WGS) entry which is preliminary data.</text>
</comment>
<evidence type="ECO:0000256" key="1">
    <source>
        <dbReference type="ARBA" id="ARBA00001933"/>
    </source>
</evidence>
<sequence>LYDVDGHRYLDLVGSWGANLLGNAPPAVVAAVRRAAAKGLTFGAPSPLEHELGERIRRAAPRLERLRFVNSGTEAVMSAVRAARGFTGRTKVLKFAGGYHGHSDGLLARAGSGVATHALPDSAGVPRAIVAETLVAPYNDPDRLGAVFERYGSALAAVLVEPVAGNMGVVPPRRGSSRRSRGWRAATARW</sequence>
<reference evidence="4" key="2">
    <citation type="journal article" date="2014" name="ISME J.">
        <title>Microbial stratification in low pH oxic and suboxic macroscopic growths along an acid mine drainage.</title>
        <authorList>
            <person name="Mendez-Garcia C."/>
            <person name="Mesa V."/>
            <person name="Sprenger R.R."/>
            <person name="Richter M."/>
            <person name="Diez M.S."/>
            <person name="Solano J."/>
            <person name="Bargiela R."/>
            <person name="Golyshina O.V."/>
            <person name="Manteca A."/>
            <person name="Ramos J.L."/>
            <person name="Gallego J.R."/>
            <person name="Llorente I."/>
            <person name="Martins Dos Santos V.A."/>
            <person name="Jensen O.N."/>
            <person name="Pelaez A.I."/>
            <person name="Sanchez J."/>
            <person name="Ferrer M."/>
        </authorList>
    </citation>
    <scope>NUCLEOTIDE SEQUENCE</scope>
</reference>
<proteinExistence type="predicted"/>
<dbReference type="GO" id="GO:0030170">
    <property type="term" value="F:pyridoxal phosphate binding"/>
    <property type="evidence" value="ECO:0007669"/>
    <property type="project" value="InterPro"/>
</dbReference>
<dbReference type="InterPro" id="IPR015421">
    <property type="entry name" value="PyrdxlP-dep_Trfase_major"/>
</dbReference>
<dbReference type="EMBL" id="AUZY01002000">
    <property type="protein sequence ID" value="EQD73344.1"/>
    <property type="molecule type" value="Genomic_DNA"/>
</dbReference>
<dbReference type="InterPro" id="IPR015424">
    <property type="entry name" value="PyrdxlP-dep_Trfase"/>
</dbReference>
<dbReference type="Gene3D" id="3.90.1150.10">
    <property type="entry name" value="Aspartate Aminotransferase, domain 1"/>
    <property type="match status" value="1"/>
</dbReference>
<dbReference type="InterPro" id="IPR005814">
    <property type="entry name" value="Aminotrans_3"/>
</dbReference>
<feature type="region of interest" description="Disordered" evidence="3">
    <location>
        <begin position="171"/>
        <end position="190"/>
    </location>
</feature>
<dbReference type="AlphaFoldDB" id="T1CW10"/>
<keyword evidence="2" id="KW-0663">Pyridoxal phosphate</keyword>
<dbReference type="InterPro" id="IPR015422">
    <property type="entry name" value="PyrdxlP-dep_Trfase_small"/>
</dbReference>
<evidence type="ECO:0000256" key="3">
    <source>
        <dbReference type="SAM" id="MobiDB-lite"/>
    </source>
</evidence>